<dbReference type="AlphaFoldDB" id="A0A7S0IVV6"/>
<gene>
    <name evidence="2" type="ORF">CLEP1334_LOCUS8827</name>
</gene>
<dbReference type="EMBL" id="HBER01017489">
    <property type="protein sequence ID" value="CAD8533572.1"/>
    <property type="molecule type" value="Transcribed_RNA"/>
</dbReference>
<name>A0A7S0IVV6_9EUKA</name>
<keyword evidence="1" id="KW-0472">Membrane</keyword>
<feature type="transmembrane region" description="Helical" evidence="1">
    <location>
        <begin position="262"/>
        <end position="288"/>
    </location>
</feature>
<feature type="transmembrane region" description="Helical" evidence="1">
    <location>
        <begin position="294"/>
        <end position="314"/>
    </location>
</feature>
<keyword evidence="1" id="KW-1133">Transmembrane helix</keyword>
<organism evidence="2">
    <name type="scientific">Calcidiscus leptoporus</name>
    <dbReference type="NCBI Taxonomy" id="127549"/>
    <lineage>
        <taxon>Eukaryota</taxon>
        <taxon>Haptista</taxon>
        <taxon>Haptophyta</taxon>
        <taxon>Prymnesiophyceae</taxon>
        <taxon>Coccolithales</taxon>
        <taxon>Calcidiscaceae</taxon>
        <taxon>Calcidiscus</taxon>
    </lineage>
</organism>
<sequence length="329" mass="35758">MRQRSQPHPRSSGLNPLPSCNRVLRAIRRSSLGIAVVTPTVAVPVVLAIYLTNGITAAQVCEASPSWHRTWDSARARKALLFDPVASKARAAGVRFCNYRWDGAIPTVSIVGADPDLCHPLFRAVLLVASTFGAVGYLDLHATGGVAHFAAHGSSSTAEQGKTATASLLALAWASMGFLALAGIINVTNHNVAHNCCALAFYITNSYHTWALWRMQRVAAHRVRRRFGDEPPSLEGRWCLQAFLVGEGSRWPGSTSLKEGMVVLWTMCFGGALVVLGQTLAPVSWATWFSSASVLEWLVTELVNASVLIHYFDLHRLRRLEAKLSHGQP</sequence>
<protein>
    <submittedName>
        <fullName evidence="2">Uncharacterized protein</fullName>
    </submittedName>
</protein>
<accession>A0A7S0IVV6</accession>
<keyword evidence="1" id="KW-0812">Transmembrane</keyword>
<proteinExistence type="predicted"/>
<evidence type="ECO:0000256" key="1">
    <source>
        <dbReference type="SAM" id="Phobius"/>
    </source>
</evidence>
<reference evidence="2" key="1">
    <citation type="submission" date="2021-01" db="EMBL/GenBank/DDBJ databases">
        <authorList>
            <person name="Corre E."/>
            <person name="Pelletier E."/>
            <person name="Niang G."/>
            <person name="Scheremetjew M."/>
            <person name="Finn R."/>
            <person name="Kale V."/>
            <person name="Holt S."/>
            <person name="Cochrane G."/>
            <person name="Meng A."/>
            <person name="Brown T."/>
            <person name="Cohen L."/>
        </authorList>
    </citation>
    <scope>NUCLEOTIDE SEQUENCE</scope>
    <source>
        <strain evidence="2">RCC1130</strain>
    </source>
</reference>
<feature type="transmembrane region" description="Helical" evidence="1">
    <location>
        <begin position="32"/>
        <end position="51"/>
    </location>
</feature>
<evidence type="ECO:0000313" key="2">
    <source>
        <dbReference type="EMBL" id="CAD8533572.1"/>
    </source>
</evidence>
<feature type="transmembrane region" description="Helical" evidence="1">
    <location>
        <begin position="163"/>
        <end position="186"/>
    </location>
</feature>